<feature type="transmembrane region" description="Helical" evidence="1">
    <location>
        <begin position="27"/>
        <end position="47"/>
    </location>
</feature>
<keyword evidence="1" id="KW-0812">Transmembrane</keyword>
<gene>
    <name evidence="2" type="ORF">V8G54_028165</name>
</gene>
<evidence type="ECO:0000313" key="2">
    <source>
        <dbReference type="EMBL" id="WVY96014.1"/>
    </source>
</evidence>
<dbReference type="EMBL" id="CP144692">
    <property type="protein sequence ID" value="WVY96014.1"/>
    <property type="molecule type" value="Genomic_DNA"/>
</dbReference>
<name>A0AAQ3MSV7_VIGMU</name>
<feature type="transmembrane region" description="Helical" evidence="1">
    <location>
        <begin position="53"/>
        <end position="70"/>
    </location>
</feature>
<evidence type="ECO:0000313" key="3">
    <source>
        <dbReference type="Proteomes" id="UP001374535"/>
    </source>
</evidence>
<sequence>MNQSLRNIAMIITSLSILRRRNPRPTLVIPLLLPMKGTLIFNNLSFFPSKPTLLLSFLLCILLRVLLLFLRQLSLQPFLLPRPGALLVLEQPRVGGRVFDLFFSILLLAVLLIVLVGCFLVLRLGFALLLLVAGDVVDGDGVVGAECVEVADVVVGGGVGGVAELVEGVVLLVEEKGLDGGVLHETELVIAHALGDAVLRVRVGRALDGGPELVVGGVEAHQVLSRVDGPGEGRGG</sequence>
<accession>A0AAQ3MSV7</accession>
<dbReference type="AlphaFoldDB" id="A0AAQ3MSV7"/>
<dbReference type="Proteomes" id="UP001374535">
    <property type="component" value="Chromosome 9"/>
</dbReference>
<organism evidence="2 3">
    <name type="scientific">Vigna mungo</name>
    <name type="common">Black gram</name>
    <name type="synonym">Phaseolus mungo</name>
    <dbReference type="NCBI Taxonomy" id="3915"/>
    <lineage>
        <taxon>Eukaryota</taxon>
        <taxon>Viridiplantae</taxon>
        <taxon>Streptophyta</taxon>
        <taxon>Embryophyta</taxon>
        <taxon>Tracheophyta</taxon>
        <taxon>Spermatophyta</taxon>
        <taxon>Magnoliopsida</taxon>
        <taxon>eudicotyledons</taxon>
        <taxon>Gunneridae</taxon>
        <taxon>Pentapetalae</taxon>
        <taxon>rosids</taxon>
        <taxon>fabids</taxon>
        <taxon>Fabales</taxon>
        <taxon>Fabaceae</taxon>
        <taxon>Papilionoideae</taxon>
        <taxon>50 kb inversion clade</taxon>
        <taxon>NPAAA clade</taxon>
        <taxon>indigoferoid/millettioid clade</taxon>
        <taxon>Phaseoleae</taxon>
        <taxon>Vigna</taxon>
    </lineage>
</organism>
<keyword evidence="1" id="KW-0472">Membrane</keyword>
<proteinExistence type="predicted"/>
<keyword evidence="1" id="KW-1133">Transmembrane helix</keyword>
<protein>
    <submittedName>
        <fullName evidence="2">Uncharacterized protein</fullName>
    </submittedName>
</protein>
<reference evidence="2 3" key="1">
    <citation type="journal article" date="2023" name="Life. Sci Alliance">
        <title>Evolutionary insights into 3D genome organization and epigenetic landscape of Vigna mungo.</title>
        <authorList>
            <person name="Junaid A."/>
            <person name="Singh B."/>
            <person name="Bhatia S."/>
        </authorList>
    </citation>
    <scope>NUCLEOTIDE SEQUENCE [LARGE SCALE GENOMIC DNA]</scope>
    <source>
        <strain evidence="2">Urdbean</strain>
    </source>
</reference>
<feature type="transmembrane region" description="Helical" evidence="1">
    <location>
        <begin position="101"/>
        <end position="122"/>
    </location>
</feature>
<evidence type="ECO:0000256" key="1">
    <source>
        <dbReference type="SAM" id="Phobius"/>
    </source>
</evidence>
<keyword evidence="3" id="KW-1185">Reference proteome</keyword>